<sequence length="798" mass="87355">MPPRESSTTRDMKRSGEVADLQKALIRLSGSRGPESNKEKRECFRKVINNMTIGIDMSSLFTQMVLACSNEDLVLKKMLYQYIQSYASYHPDNVLLTINTLQKDCQDVDPKLRGLALRTLCSLRVANLLEYLVSPLKAGLDDAEAYVRRTAVMGVYKVYHLDSDVVHDQGFADRIYAMLFGDSDRQVTANCLEVLIGMEGVAKICTKEVVYHVLNDLRLFSEWAQCQVMDFVSHYRPEDEDEIFEIMNVLEDRMTHSNSAVVLAVCKLYLHITLSMPATHQQVLERIKSPLLTLLGNDSAEVAYAVLSHLHLLISRAPVLFSEDYKDFFCKFSDATYIKKLKMEILTAIANTNTAYEICTELSEYINYGNASIAREAVRSVGRIALEVPDVPGICDRLLSFLDANMPHVTAETLCIIKDLLRRFPERAEECIAAVSGMAPMDVDEPEARAAFIWLLGEYGREIQDAPYLLEAVAEAFADQTAFVQLVLLTSSMKLFFQRPPECQRLLGAVLKGGMGDVEQDVQDRALMYYRLLQHSAEAAQRVVCPTIPVVSAFAEEQSAELRDKIFDEFNTLSVILRAPASTFLDKDMAHHTEHDELVDGAAEEQAATAEAGLLDQNGGGLLDESTNSQVDEGPSGGASAGGGGAPASSDPLVSLLDLDEALAAAPAGPPPPPPAPALELDPQPSLDPATFQGKWGQLQAAVQRSEQLPGQAVACALGGRLPQHMAAHKMQCMAHGGAAPNLKYYFFAKKDGTAEFFLIEAVLKTDAARVDLVIKADDGASSEAFAGKLLAALMAAS</sequence>
<dbReference type="SUPFAM" id="SSF48371">
    <property type="entry name" value="ARM repeat"/>
    <property type="match status" value="1"/>
</dbReference>
<dbReference type="InterPro" id="IPR011989">
    <property type="entry name" value="ARM-like"/>
</dbReference>
<evidence type="ECO:0000313" key="9">
    <source>
        <dbReference type="EMBL" id="JAC83353.1"/>
    </source>
</evidence>
<dbReference type="GO" id="GO:0016192">
    <property type="term" value="P:vesicle-mediated transport"/>
    <property type="evidence" value="ECO:0007669"/>
    <property type="project" value="InterPro"/>
</dbReference>
<dbReference type="InterPro" id="IPR015151">
    <property type="entry name" value="B-adaptin_app_sub_C"/>
</dbReference>
<dbReference type="Gene3D" id="1.25.10.10">
    <property type="entry name" value="Leucine-rich Repeat Variant"/>
    <property type="match status" value="1"/>
</dbReference>
<evidence type="ECO:0000256" key="1">
    <source>
        <dbReference type="ARBA" id="ARBA00004308"/>
    </source>
</evidence>
<accession>A0A061SGD7</accession>
<gene>
    <name evidence="9" type="ORF">TSPGSL018_3549</name>
</gene>
<proteinExistence type="inferred from homology"/>
<evidence type="ECO:0000256" key="3">
    <source>
        <dbReference type="ARBA" id="ARBA00022448"/>
    </source>
</evidence>
<protein>
    <recommendedName>
        <fullName evidence="6">Beta-adaptin-like protein</fullName>
    </recommendedName>
</protein>
<dbReference type="Pfam" id="PF01602">
    <property type="entry name" value="Adaptin_N"/>
    <property type="match status" value="1"/>
</dbReference>
<dbReference type="InterPro" id="IPR012295">
    <property type="entry name" value="TBP_dom_sf"/>
</dbReference>
<dbReference type="EMBL" id="GBEZ01001637">
    <property type="protein sequence ID" value="JAC83353.1"/>
    <property type="molecule type" value="Transcribed_RNA"/>
</dbReference>
<dbReference type="InterPro" id="IPR002553">
    <property type="entry name" value="Clathrin/coatomer_adapt-like_N"/>
</dbReference>
<feature type="compositionally biased region" description="Pro residues" evidence="7">
    <location>
        <begin position="668"/>
        <end position="677"/>
    </location>
</feature>
<evidence type="ECO:0000256" key="6">
    <source>
        <dbReference type="PIRNR" id="PIRNR002291"/>
    </source>
</evidence>
<dbReference type="PIRSF" id="PIRSF002291">
    <property type="entry name" value="AP_complex_beta"/>
    <property type="match status" value="1"/>
</dbReference>
<comment type="subcellular location">
    <subcellularLocation>
        <location evidence="1">Endomembrane system</location>
    </subcellularLocation>
</comment>
<keyword evidence="3 6" id="KW-0813">Transport</keyword>
<feature type="domain" description="Beta-adaptin appendage C-terminal subdomain" evidence="8">
    <location>
        <begin position="679"/>
        <end position="795"/>
    </location>
</feature>
<reference evidence="9" key="1">
    <citation type="submission" date="2014-05" db="EMBL/GenBank/DDBJ databases">
        <title>The transcriptome of the halophilic microalga Tetraselmis sp. GSL018 isolated from the Great Salt Lake, Utah.</title>
        <authorList>
            <person name="Jinkerson R.E."/>
            <person name="D'Adamo S."/>
            <person name="Posewitz M.C."/>
        </authorList>
    </citation>
    <scope>NUCLEOTIDE SEQUENCE</scope>
    <source>
        <strain evidence="9">GSL018</strain>
    </source>
</reference>
<evidence type="ECO:0000259" key="8">
    <source>
        <dbReference type="SMART" id="SM01020"/>
    </source>
</evidence>
<keyword evidence="4 6" id="KW-0653">Protein transport</keyword>
<evidence type="ECO:0000256" key="7">
    <source>
        <dbReference type="SAM" id="MobiDB-lite"/>
    </source>
</evidence>
<dbReference type="Gene3D" id="3.30.310.10">
    <property type="entry name" value="TATA-Binding Protein"/>
    <property type="match status" value="1"/>
</dbReference>
<dbReference type="FunFam" id="1.25.10.10:FF:000113">
    <property type="entry name" value="Beta-adaptin-like protein A"/>
    <property type="match status" value="1"/>
</dbReference>
<comment type="subunit">
    <text evidence="6">Adaptor protein complexes are heterotetramers composed of two large adaptins (beta-type subunit and alpha-type or delta-type or epsilon-type or gamma-type subunit), a medium adaptin (mu-type subunit) and a small adaptin (sigma-type subunit).</text>
</comment>
<dbReference type="GO" id="GO:0006886">
    <property type="term" value="P:intracellular protein transport"/>
    <property type="evidence" value="ECO:0007669"/>
    <property type="project" value="InterPro"/>
</dbReference>
<feature type="region of interest" description="Disordered" evidence="7">
    <location>
        <begin position="616"/>
        <end position="652"/>
    </location>
</feature>
<dbReference type="InterPro" id="IPR016024">
    <property type="entry name" value="ARM-type_fold"/>
</dbReference>
<dbReference type="AlphaFoldDB" id="A0A061SGD7"/>
<comment type="function">
    <text evidence="6">Subunit of clathrin-associated adaptor protein complex that plays a role in protein sorting in the late-Golgi/trans-Golgi network (TGN) and/or endosomes. The AP complexes mediate both the recruitment of clathrin to membranes and the recognition of sorting signals within the cytosolic tails of transmembrane cargo molecules.</text>
</comment>
<evidence type="ECO:0000256" key="5">
    <source>
        <dbReference type="ARBA" id="ARBA00023136"/>
    </source>
</evidence>
<name>A0A061SGD7_9CHLO</name>
<dbReference type="InterPro" id="IPR016342">
    <property type="entry name" value="AP_complex_bsu_1_2_4"/>
</dbReference>
<comment type="similarity">
    <text evidence="2 6">Belongs to the adaptor complexes large subunit family.</text>
</comment>
<organism evidence="9">
    <name type="scientific">Tetraselmis sp. GSL018</name>
    <dbReference type="NCBI Taxonomy" id="582737"/>
    <lineage>
        <taxon>Eukaryota</taxon>
        <taxon>Viridiplantae</taxon>
        <taxon>Chlorophyta</taxon>
        <taxon>core chlorophytes</taxon>
        <taxon>Chlorodendrophyceae</taxon>
        <taxon>Chlorodendrales</taxon>
        <taxon>Chlorodendraceae</taxon>
        <taxon>Tetraselmis</taxon>
    </lineage>
</organism>
<dbReference type="GO" id="GO:0012505">
    <property type="term" value="C:endomembrane system"/>
    <property type="evidence" value="ECO:0007669"/>
    <property type="project" value="UniProtKB-SubCell"/>
</dbReference>
<keyword evidence="5 6" id="KW-0472">Membrane</keyword>
<evidence type="ECO:0000256" key="4">
    <source>
        <dbReference type="ARBA" id="ARBA00022927"/>
    </source>
</evidence>
<dbReference type="InterPro" id="IPR026739">
    <property type="entry name" value="AP_beta"/>
</dbReference>
<feature type="region of interest" description="Disordered" evidence="7">
    <location>
        <begin position="664"/>
        <end position="692"/>
    </location>
</feature>
<evidence type="ECO:0000256" key="2">
    <source>
        <dbReference type="ARBA" id="ARBA00006613"/>
    </source>
</evidence>
<dbReference type="PANTHER" id="PTHR11134">
    <property type="entry name" value="ADAPTOR COMPLEX SUBUNIT BETA FAMILY MEMBER"/>
    <property type="match status" value="1"/>
</dbReference>
<dbReference type="SMART" id="SM01020">
    <property type="entry name" value="B2-adapt-app_C"/>
    <property type="match status" value="1"/>
</dbReference>
<feature type="compositionally biased region" description="Gly residues" evidence="7">
    <location>
        <begin position="635"/>
        <end position="646"/>
    </location>
</feature>
<dbReference type="GO" id="GO:0030131">
    <property type="term" value="C:clathrin adaptor complex"/>
    <property type="evidence" value="ECO:0007669"/>
    <property type="project" value="InterPro"/>
</dbReference>
<dbReference type="GO" id="GO:0030276">
    <property type="term" value="F:clathrin binding"/>
    <property type="evidence" value="ECO:0007669"/>
    <property type="project" value="InterPro"/>
</dbReference>
<dbReference type="Pfam" id="PF09066">
    <property type="entry name" value="B2-adapt-app_C"/>
    <property type="match status" value="1"/>
</dbReference>